<dbReference type="Gene3D" id="3.20.20.70">
    <property type="entry name" value="Aldolase class I"/>
    <property type="match status" value="1"/>
</dbReference>
<evidence type="ECO:0000256" key="1">
    <source>
        <dbReference type="ARBA" id="ARBA00001966"/>
    </source>
</evidence>
<dbReference type="Pfam" id="PF04055">
    <property type="entry name" value="Radical_SAM"/>
    <property type="match status" value="1"/>
</dbReference>
<dbReference type="InterPro" id="IPR007197">
    <property type="entry name" value="rSAM"/>
</dbReference>
<dbReference type="SMART" id="SM00729">
    <property type="entry name" value="Elp3"/>
    <property type="match status" value="1"/>
</dbReference>
<sequence length="366" mass="40924">MEQIKQTEKRTSEVSLTSPDVVRISMAAAVELGLKPGTIQGCRCNCINLLQVYDEGCAANCSYCGLARERPGLADENTFIRVSWPIYPTELIAQKIAEVEARLGVGRVCVSQVHHRSNNADMLAIVRQIRKVAPVVPISGLVNATTMSEGVLRELKAAGADMVGFGLDAATPEIFEQARGRKARGPHNWERYWSMIRLARRLYGARHVNCHVIVGLGETDRDLVRLISDAVRDEIAVFLFSFNPEPGTVMQHVQAQPIWRHRRVQLVKHLIENHGLTESEIEFDDHGMISKLDVSDELIDRTIDEGIAFMTDGCPDRHGVMACNRPYGSYRPGEAFRDYPFMPKAADKADIHKQLKLEELQPMKVA</sequence>
<comment type="cofactor">
    <cofactor evidence="1">
        <name>[4Fe-4S] cluster</name>
        <dbReference type="ChEBI" id="CHEBI:49883"/>
    </cofactor>
</comment>
<keyword evidence="5" id="KW-0411">Iron-sulfur</keyword>
<dbReference type="GO" id="GO:0046872">
    <property type="term" value="F:metal ion binding"/>
    <property type="evidence" value="ECO:0007669"/>
    <property type="project" value="UniProtKB-KW"/>
</dbReference>
<keyword evidence="3" id="KW-0479">Metal-binding</keyword>
<evidence type="ECO:0000256" key="3">
    <source>
        <dbReference type="ARBA" id="ARBA00022723"/>
    </source>
</evidence>
<dbReference type="SFLD" id="SFLDG01098">
    <property type="entry name" value="Uncharacterised_Radical_SAM_Su"/>
    <property type="match status" value="1"/>
</dbReference>
<evidence type="ECO:0000256" key="4">
    <source>
        <dbReference type="ARBA" id="ARBA00023004"/>
    </source>
</evidence>
<dbReference type="GO" id="GO:0051536">
    <property type="term" value="F:iron-sulfur cluster binding"/>
    <property type="evidence" value="ECO:0007669"/>
    <property type="project" value="UniProtKB-KW"/>
</dbReference>
<dbReference type="KEGG" id="cts:Ctha_0126"/>
<name>B3QSV4_CHLT3</name>
<proteinExistence type="predicted"/>
<keyword evidence="2" id="KW-0949">S-adenosyl-L-methionine</keyword>
<dbReference type="SFLD" id="SFLDS00029">
    <property type="entry name" value="Radical_SAM"/>
    <property type="match status" value="1"/>
</dbReference>
<gene>
    <name evidence="7" type="ordered locus">Ctha_0126</name>
</gene>
<evidence type="ECO:0000256" key="5">
    <source>
        <dbReference type="ARBA" id="ARBA00023014"/>
    </source>
</evidence>
<dbReference type="InterPro" id="IPR058240">
    <property type="entry name" value="rSAM_sf"/>
</dbReference>
<reference evidence="7 8" key="1">
    <citation type="submission" date="2008-06" db="EMBL/GenBank/DDBJ databases">
        <title>Complete sequence of Chloroherpeton thalassium ATCC 35110.</title>
        <authorList>
            <consortium name="US DOE Joint Genome Institute"/>
            <person name="Lucas S."/>
            <person name="Copeland A."/>
            <person name="Lapidus A."/>
            <person name="Glavina del Rio T."/>
            <person name="Dalin E."/>
            <person name="Tice H."/>
            <person name="Bruce D."/>
            <person name="Goodwin L."/>
            <person name="Pitluck S."/>
            <person name="Schmutz J."/>
            <person name="Larimer F."/>
            <person name="Land M."/>
            <person name="Hauser L."/>
            <person name="Kyrpides N."/>
            <person name="Mikhailova N."/>
            <person name="Liu Z."/>
            <person name="Li T."/>
            <person name="Zhao F."/>
            <person name="Overmann J."/>
            <person name="Bryant D.A."/>
            <person name="Richardson P."/>
        </authorList>
    </citation>
    <scope>NUCLEOTIDE SEQUENCE [LARGE SCALE GENOMIC DNA]</scope>
    <source>
        <strain evidence="8">ATCC 35110 / GB-78</strain>
    </source>
</reference>
<dbReference type="AlphaFoldDB" id="B3QSV4"/>
<dbReference type="EMBL" id="CP001100">
    <property type="protein sequence ID" value="ACF12597.1"/>
    <property type="molecule type" value="Genomic_DNA"/>
</dbReference>
<dbReference type="eggNOG" id="COG2516">
    <property type="taxonomic scope" value="Bacteria"/>
</dbReference>
<dbReference type="InterPro" id="IPR051198">
    <property type="entry name" value="BchE-like"/>
</dbReference>
<dbReference type="Proteomes" id="UP000001208">
    <property type="component" value="Chromosome"/>
</dbReference>
<dbReference type="PANTHER" id="PTHR43409">
    <property type="entry name" value="ANAEROBIC MAGNESIUM-PROTOPORPHYRIN IX MONOMETHYL ESTER CYCLASE-RELATED"/>
    <property type="match status" value="1"/>
</dbReference>
<dbReference type="OrthoDB" id="9786826at2"/>
<dbReference type="InterPro" id="IPR006638">
    <property type="entry name" value="Elp3/MiaA/NifB-like_rSAM"/>
</dbReference>
<keyword evidence="8" id="KW-1185">Reference proteome</keyword>
<dbReference type="GO" id="GO:0003824">
    <property type="term" value="F:catalytic activity"/>
    <property type="evidence" value="ECO:0007669"/>
    <property type="project" value="InterPro"/>
</dbReference>
<evidence type="ECO:0000313" key="8">
    <source>
        <dbReference type="Proteomes" id="UP000001208"/>
    </source>
</evidence>
<organism evidence="7 8">
    <name type="scientific">Chloroherpeton thalassium (strain ATCC 35110 / GB-78)</name>
    <dbReference type="NCBI Taxonomy" id="517418"/>
    <lineage>
        <taxon>Bacteria</taxon>
        <taxon>Pseudomonadati</taxon>
        <taxon>Chlorobiota</taxon>
        <taxon>Chlorobiia</taxon>
        <taxon>Chlorobiales</taxon>
        <taxon>Chloroherpetonaceae</taxon>
        <taxon>Chloroherpeton</taxon>
    </lineage>
</organism>
<accession>B3QSV4</accession>
<protein>
    <submittedName>
        <fullName evidence="7">Radical SAM domain protein</fullName>
    </submittedName>
</protein>
<dbReference type="STRING" id="517418.Ctha_0126"/>
<dbReference type="PROSITE" id="PS51918">
    <property type="entry name" value="RADICAL_SAM"/>
    <property type="match status" value="1"/>
</dbReference>
<dbReference type="RefSeq" id="WP_012498681.1">
    <property type="nucleotide sequence ID" value="NC_011026.1"/>
</dbReference>
<dbReference type="InterPro" id="IPR013785">
    <property type="entry name" value="Aldolase_TIM"/>
</dbReference>
<dbReference type="CDD" id="cd01335">
    <property type="entry name" value="Radical_SAM"/>
    <property type="match status" value="1"/>
</dbReference>
<dbReference type="SUPFAM" id="SSF102114">
    <property type="entry name" value="Radical SAM enzymes"/>
    <property type="match status" value="1"/>
</dbReference>
<feature type="domain" description="Radical SAM core" evidence="6">
    <location>
        <begin position="39"/>
        <end position="277"/>
    </location>
</feature>
<dbReference type="HOGENOM" id="CLU_054041_0_0_10"/>
<keyword evidence="4" id="KW-0408">Iron</keyword>
<evidence type="ECO:0000259" key="6">
    <source>
        <dbReference type="PROSITE" id="PS51918"/>
    </source>
</evidence>
<evidence type="ECO:0000313" key="7">
    <source>
        <dbReference type="EMBL" id="ACF12597.1"/>
    </source>
</evidence>
<evidence type="ECO:0000256" key="2">
    <source>
        <dbReference type="ARBA" id="ARBA00022691"/>
    </source>
</evidence>